<comment type="caution">
    <text evidence="2">The sequence shown here is derived from an EMBL/GenBank/DDBJ whole genome shotgun (WGS) entry which is preliminary data.</text>
</comment>
<accession>A0A1Y4SUB5</accession>
<dbReference type="PANTHER" id="PTHR42892:SF1">
    <property type="entry name" value="GLUCOSAMINE-6-PHOSPHATE ISOMERASE"/>
    <property type="match status" value="1"/>
</dbReference>
<dbReference type="Gene3D" id="3.40.50.1360">
    <property type="match status" value="1"/>
</dbReference>
<dbReference type="EMBL" id="NFLJ01000029">
    <property type="protein sequence ID" value="OUQ33505.1"/>
    <property type="molecule type" value="Genomic_DNA"/>
</dbReference>
<gene>
    <name evidence="2" type="ORF">B5E75_09895</name>
</gene>
<dbReference type="InterPro" id="IPR037171">
    <property type="entry name" value="NagB/RpiA_transferase-like"/>
</dbReference>
<dbReference type="GO" id="GO:0004342">
    <property type="term" value="F:glucosamine-6-phosphate deaminase activity"/>
    <property type="evidence" value="ECO:0007669"/>
    <property type="project" value="InterPro"/>
</dbReference>
<evidence type="ECO:0000313" key="2">
    <source>
        <dbReference type="EMBL" id="OUQ33505.1"/>
    </source>
</evidence>
<evidence type="ECO:0000313" key="3">
    <source>
        <dbReference type="Proteomes" id="UP000195305"/>
    </source>
</evidence>
<feature type="domain" description="Glucosamine/galactosamine-6-phosphate isomerase" evidence="1">
    <location>
        <begin position="16"/>
        <end position="214"/>
    </location>
</feature>
<protein>
    <submittedName>
        <fullName evidence="2">Glucosamine-6-phosphate deaminase</fullName>
    </submittedName>
</protein>
<dbReference type="PANTHER" id="PTHR42892">
    <property type="entry name" value="GLUCOSAMINE-6-PHOSPHATE DEAMINASE-LIKE PROTEIN BT_0258-RELATED"/>
    <property type="match status" value="1"/>
</dbReference>
<evidence type="ECO:0000259" key="1">
    <source>
        <dbReference type="Pfam" id="PF01182"/>
    </source>
</evidence>
<reference evidence="2 3" key="1">
    <citation type="journal article" date="2018" name="BMC Genomics">
        <title>Whole genome sequencing and function prediction of 133 gut anaerobes isolated from chicken caecum in pure cultures.</title>
        <authorList>
            <person name="Medvecky M."/>
            <person name="Cejkova D."/>
            <person name="Polansky O."/>
            <person name="Karasova D."/>
            <person name="Kubasova T."/>
            <person name="Cizek A."/>
            <person name="Rychlik I."/>
        </authorList>
    </citation>
    <scope>NUCLEOTIDE SEQUENCE [LARGE SCALE GENOMIC DNA]</scope>
    <source>
        <strain evidence="2 3">An13</strain>
    </source>
</reference>
<dbReference type="Proteomes" id="UP000195305">
    <property type="component" value="Unassembled WGS sequence"/>
</dbReference>
<dbReference type="InterPro" id="IPR052960">
    <property type="entry name" value="GlcN6P_deaminase-like"/>
</dbReference>
<name>A0A1Y4SUB5_9FIRM</name>
<dbReference type="InterPro" id="IPR018321">
    <property type="entry name" value="Glucosamine6P_isomerase_CS"/>
</dbReference>
<dbReference type="SUPFAM" id="SSF100950">
    <property type="entry name" value="NagB/RpiA/CoA transferase-like"/>
    <property type="match status" value="1"/>
</dbReference>
<dbReference type="GO" id="GO:0005975">
    <property type="term" value="P:carbohydrate metabolic process"/>
    <property type="evidence" value="ECO:0007669"/>
    <property type="project" value="InterPro"/>
</dbReference>
<dbReference type="PROSITE" id="PS01161">
    <property type="entry name" value="GLC_GALNAC_ISOMERASE"/>
    <property type="match status" value="1"/>
</dbReference>
<sequence>MKLVIEKDVKAMSESAMYILLGAMLQDKRVNISLTSGRTPRLLYEMMIPLVRDQKKFKDVEYYLFDENPFIGEKYGTNWAEMKEMFFEPAHILEEHIHRITLDNWHDYDWQIRQAGGIDVMVIGLGHDGHFCGNCPRCTQFDSYTYCMEYKDKLAVNPTYGERPRQPYTITMGAKSLMRVNHLVMIVDGHEKAEIFKRFIEEPINEEVPATVLKLHPNFTVICDEAAASLLSIEDESRL</sequence>
<dbReference type="OrthoDB" id="9810967at2"/>
<proteinExistence type="predicted"/>
<keyword evidence="3" id="KW-1185">Reference proteome</keyword>
<dbReference type="InterPro" id="IPR006148">
    <property type="entry name" value="Glc/Gal-6P_isomerase"/>
</dbReference>
<dbReference type="AlphaFoldDB" id="A0A1Y4SUB5"/>
<dbReference type="Pfam" id="PF01182">
    <property type="entry name" value="Glucosamine_iso"/>
    <property type="match status" value="1"/>
</dbReference>
<dbReference type="NCBIfam" id="NF009022">
    <property type="entry name" value="PRK12358.1"/>
    <property type="match status" value="1"/>
</dbReference>
<dbReference type="GO" id="GO:0006044">
    <property type="term" value="P:N-acetylglucosamine metabolic process"/>
    <property type="evidence" value="ECO:0007669"/>
    <property type="project" value="InterPro"/>
</dbReference>
<organism evidence="2 3">
    <name type="scientific">Massilimicrobiota timonensis</name>
    <dbReference type="NCBI Taxonomy" id="1776392"/>
    <lineage>
        <taxon>Bacteria</taxon>
        <taxon>Bacillati</taxon>
        <taxon>Bacillota</taxon>
        <taxon>Erysipelotrichia</taxon>
        <taxon>Erysipelotrichales</taxon>
        <taxon>Erysipelotrichaceae</taxon>
        <taxon>Massilimicrobiota</taxon>
    </lineage>
</organism>
<dbReference type="RefSeq" id="WP_087358801.1">
    <property type="nucleotide sequence ID" value="NZ_NFLJ01000029.1"/>
</dbReference>